<accession>A0A7D9JDE7</accession>
<keyword evidence="1" id="KW-0677">Repeat</keyword>
<evidence type="ECO:0000313" key="4">
    <source>
        <dbReference type="EMBL" id="CAB4027085.1"/>
    </source>
</evidence>
<protein>
    <submittedName>
        <fullName evidence="4">Liprin-beta-1 isoform X2</fullName>
    </submittedName>
</protein>
<evidence type="ECO:0000313" key="5">
    <source>
        <dbReference type="Proteomes" id="UP001152795"/>
    </source>
</evidence>
<proteinExistence type="predicted"/>
<evidence type="ECO:0000256" key="2">
    <source>
        <dbReference type="ARBA" id="ARBA00023054"/>
    </source>
</evidence>
<dbReference type="PANTHER" id="PTHR12587:SF14">
    <property type="entry name" value="AT31531P"/>
    <property type="match status" value="1"/>
</dbReference>
<dbReference type="InterPro" id="IPR001660">
    <property type="entry name" value="SAM"/>
</dbReference>
<evidence type="ECO:0000256" key="3">
    <source>
        <dbReference type="SAM" id="MobiDB-lite"/>
    </source>
</evidence>
<feature type="compositionally biased region" description="Basic and acidic residues" evidence="3">
    <location>
        <begin position="141"/>
        <end position="151"/>
    </location>
</feature>
<dbReference type="SMART" id="SM00454">
    <property type="entry name" value="SAM"/>
    <property type="match status" value="2"/>
</dbReference>
<dbReference type="AlphaFoldDB" id="A0A7D9JDE7"/>
<reference evidence="4" key="1">
    <citation type="submission" date="2020-04" db="EMBL/GenBank/DDBJ databases">
        <authorList>
            <person name="Alioto T."/>
            <person name="Alioto T."/>
            <person name="Gomez Garrido J."/>
        </authorList>
    </citation>
    <scope>NUCLEOTIDE SEQUENCE</scope>
    <source>
        <strain evidence="4">A484AB</strain>
    </source>
</reference>
<organism evidence="4 5">
    <name type="scientific">Paramuricea clavata</name>
    <name type="common">Red gorgonian</name>
    <name type="synonym">Violescent sea-whip</name>
    <dbReference type="NCBI Taxonomy" id="317549"/>
    <lineage>
        <taxon>Eukaryota</taxon>
        <taxon>Metazoa</taxon>
        <taxon>Cnidaria</taxon>
        <taxon>Anthozoa</taxon>
        <taxon>Octocorallia</taxon>
        <taxon>Malacalcyonacea</taxon>
        <taxon>Plexauridae</taxon>
        <taxon>Paramuricea</taxon>
    </lineage>
</organism>
<dbReference type="Pfam" id="PF00536">
    <property type="entry name" value="SAM_1"/>
    <property type="match status" value="2"/>
</dbReference>
<feature type="region of interest" description="Disordered" evidence="3">
    <location>
        <begin position="83"/>
        <end position="191"/>
    </location>
</feature>
<dbReference type="SUPFAM" id="SSF47769">
    <property type="entry name" value="SAM/Pointed domain"/>
    <property type="match status" value="2"/>
</dbReference>
<dbReference type="GO" id="GO:0007528">
    <property type="term" value="P:neuromuscular junction development"/>
    <property type="evidence" value="ECO:0007669"/>
    <property type="project" value="TreeGrafter"/>
</dbReference>
<gene>
    <name evidence="4" type="ORF">PACLA_8A039751</name>
</gene>
<keyword evidence="5" id="KW-1185">Reference proteome</keyword>
<dbReference type="PROSITE" id="PS50105">
    <property type="entry name" value="SAM_DOMAIN"/>
    <property type="match status" value="2"/>
</dbReference>
<feature type="compositionally biased region" description="Basic and acidic residues" evidence="3">
    <location>
        <begin position="83"/>
        <end position="108"/>
    </location>
</feature>
<evidence type="ECO:0000256" key="1">
    <source>
        <dbReference type="ARBA" id="ARBA00022737"/>
    </source>
</evidence>
<dbReference type="EMBL" id="CACRXK020014593">
    <property type="protein sequence ID" value="CAB4027085.1"/>
    <property type="molecule type" value="Genomic_DNA"/>
</dbReference>
<name>A0A7D9JDE7_PARCT</name>
<keyword evidence="2" id="KW-0175">Coiled coil</keyword>
<feature type="compositionally biased region" description="Polar residues" evidence="3">
    <location>
        <begin position="125"/>
        <end position="140"/>
    </location>
</feature>
<dbReference type="InterPro" id="IPR029515">
    <property type="entry name" value="Liprin"/>
</dbReference>
<sequence length="322" mass="36010">MKEILTSYGDFKADYTDDAKSETCSVNSSVTSDVFAEQTKKDDVKNVSKDEGSSKIVQNGCNEIPGDATCILLNNNSEARRALEVKSDPVKKEQAENHHTPLKREGKTRSSFGKGFLKLKRTRSVSEPNLSPGEQASPEKSQNKSADDHHEKGKKKNIVGKVFGKLRRSNSQGLESDMKGDNTGKRKLHSDVPFSSWSTDMVVSWLEDEGLGQYTDVCSNHVTSGDDLVKITSADLEKVLGMKKMLHRKKLHLALQAVTEEQEDVMEQLDNNWVLDWLEDIGLLQYKDSFRDNLVDGRMLNYLTVVCRALKDSCQHSIGKVQ</sequence>
<dbReference type="PANTHER" id="PTHR12587">
    <property type="entry name" value="LAR INTERACTING PROTEIN LIP -RELATED PROTEIN"/>
    <property type="match status" value="1"/>
</dbReference>
<dbReference type="GO" id="GO:0048786">
    <property type="term" value="C:presynaptic active zone"/>
    <property type="evidence" value="ECO:0007669"/>
    <property type="project" value="TreeGrafter"/>
</dbReference>
<dbReference type="Gene3D" id="1.10.150.50">
    <property type="entry name" value="Transcription Factor, Ets-1"/>
    <property type="match status" value="2"/>
</dbReference>
<comment type="caution">
    <text evidence="4">The sequence shown here is derived from an EMBL/GenBank/DDBJ whole genome shotgun (WGS) entry which is preliminary data.</text>
</comment>
<dbReference type="Proteomes" id="UP001152795">
    <property type="component" value="Unassembled WGS sequence"/>
</dbReference>
<dbReference type="OrthoDB" id="6516566at2759"/>
<feature type="compositionally biased region" description="Basic residues" evidence="3">
    <location>
        <begin position="152"/>
        <end position="168"/>
    </location>
</feature>
<dbReference type="InterPro" id="IPR013761">
    <property type="entry name" value="SAM/pointed_sf"/>
</dbReference>